<organism evidence="1 2">
    <name type="scientific">Pluteus cervinus</name>
    <dbReference type="NCBI Taxonomy" id="181527"/>
    <lineage>
        <taxon>Eukaryota</taxon>
        <taxon>Fungi</taxon>
        <taxon>Dikarya</taxon>
        <taxon>Basidiomycota</taxon>
        <taxon>Agaricomycotina</taxon>
        <taxon>Agaricomycetes</taxon>
        <taxon>Agaricomycetidae</taxon>
        <taxon>Agaricales</taxon>
        <taxon>Pluteineae</taxon>
        <taxon>Pluteaceae</taxon>
        <taxon>Pluteus</taxon>
    </lineage>
</organism>
<proteinExistence type="predicted"/>
<dbReference type="EMBL" id="ML208318">
    <property type="protein sequence ID" value="TFK70101.1"/>
    <property type="molecule type" value="Genomic_DNA"/>
</dbReference>
<protein>
    <submittedName>
        <fullName evidence="1">Uncharacterized protein</fullName>
    </submittedName>
</protein>
<accession>A0ACD3AWE3</accession>
<evidence type="ECO:0000313" key="1">
    <source>
        <dbReference type="EMBL" id="TFK70101.1"/>
    </source>
</evidence>
<dbReference type="Proteomes" id="UP000308600">
    <property type="component" value="Unassembled WGS sequence"/>
</dbReference>
<name>A0ACD3AWE3_9AGAR</name>
<keyword evidence="2" id="KW-1185">Reference proteome</keyword>
<evidence type="ECO:0000313" key="2">
    <source>
        <dbReference type="Proteomes" id="UP000308600"/>
    </source>
</evidence>
<reference evidence="1 2" key="1">
    <citation type="journal article" date="2019" name="Nat. Ecol. Evol.">
        <title>Megaphylogeny resolves global patterns of mushroom evolution.</title>
        <authorList>
            <person name="Varga T."/>
            <person name="Krizsan K."/>
            <person name="Foldi C."/>
            <person name="Dima B."/>
            <person name="Sanchez-Garcia M."/>
            <person name="Sanchez-Ramirez S."/>
            <person name="Szollosi G.J."/>
            <person name="Szarkandi J.G."/>
            <person name="Papp V."/>
            <person name="Albert L."/>
            <person name="Andreopoulos W."/>
            <person name="Angelini C."/>
            <person name="Antonin V."/>
            <person name="Barry K.W."/>
            <person name="Bougher N.L."/>
            <person name="Buchanan P."/>
            <person name="Buyck B."/>
            <person name="Bense V."/>
            <person name="Catcheside P."/>
            <person name="Chovatia M."/>
            <person name="Cooper J."/>
            <person name="Damon W."/>
            <person name="Desjardin D."/>
            <person name="Finy P."/>
            <person name="Geml J."/>
            <person name="Haridas S."/>
            <person name="Hughes K."/>
            <person name="Justo A."/>
            <person name="Karasinski D."/>
            <person name="Kautmanova I."/>
            <person name="Kiss B."/>
            <person name="Kocsube S."/>
            <person name="Kotiranta H."/>
            <person name="LaButti K.M."/>
            <person name="Lechner B.E."/>
            <person name="Liimatainen K."/>
            <person name="Lipzen A."/>
            <person name="Lukacs Z."/>
            <person name="Mihaltcheva S."/>
            <person name="Morgado L.N."/>
            <person name="Niskanen T."/>
            <person name="Noordeloos M.E."/>
            <person name="Ohm R.A."/>
            <person name="Ortiz-Santana B."/>
            <person name="Ovrebo C."/>
            <person name="Racz N."/>
            <person name="Riley R."/>
            <person name="Savchenko A."/>
            <person name="Shiryaev A."/>
            <person name="Soop K."/>
            <person name="Spirin V."/>
            <person name="Szebenyi C."/>
            <person name="Tomsovsky M."/>
            <person name="Tulloss R.E."/>
            <person name="Uehling J."/>
            <person name="Grigoriev I.V."/>
            <person name="Vagvolgyi C."/>
            <person name="Papp T."/>
            <person name="Martin F.M."/>
            <person name="Miettinen O."/>
            <person name="Hibbett D.S."/>
            <person name="Nagy L.G."/>
        </authorList>
    </citation>
    <scope>NUCLEOTIDE SEQUENCE [LARGE SCALE GENOMIC DNA]</scope>
    <source>
        <strain evidence="1 2">NL-1719</strain>
    </source>
</reference>
<sequence>MVTGNLPHSYFTSSGGIPASRLRGTYPITFFIVWWDTLPHDLGEPTPSLLSTLSGGIPCLTITGNLPHYYLRIIRRDTLPHDFGEPTPSLSFLRLAGYLASRLQGTYPTTFYTSEELLPSSSWAPTPTLNSKLYTPGRFASPLPVTQALTPYTTQ</sequence>
<gene>
    <name evidence="1" type="ORF">BDN72DRAFT_896686</name>
</gene>